<dbReference type="HAMAP" id="MF_00571">
    <property type="entry name" value="GalP_UDP_trans"/>
    <property type="match status" value="1"/>
</dbReference>
<evidence type="ECO:0000256" key="9">
    <source>
        <dbReference type="ARBA" id="ARBA00023277"/>
    </source>
</evidence>
<dbReference type="PANTHER" id="PTHR39191:SF1">
    <property type="entry name" value="DUF4922 DOMAIN-CONTAINING PROTEIN"/>
    <property type="match status" value="1"/>
</dbReference>
<accession>A0ABQ5N7R4</accession>
<evidence type="ECO:0000256" key="8">
    <source>
        <dbReference type="ARBA" id="ARBA00023144"/>
    </source>
</evidence>
<evidence type="ECO:0000313" key="14">
    <source>
        <dbReference type="Proteomes" id="UP001208567"/>
    </source>
</evidence>
<dbReference type="Proteomes" id="UP001208567">
    <property type="component" value="Unassembled WGS sequence"/>
</dbReference>
<protein>
    <recommendedName>
        <fullName evidence="10">Galactose-1-phosphate uridylyltransferase</fullName>
        <shortName evidence="10">Gal-1-P uridylyltransferase</shortName>
        <ecNumber evidence="10">2.7.7.12</ecNumber>
    </recommendedName>
    <alternativeName>
        <fullName evidence="10">UDP-glucose--hexose-1-phosphate uridylyltransferase</fullName>
    </alternativeName>
</protein>
<evidence type="ECO:0000256" key="3">
    <source>
        <dbReference type="ARBA" id="ARBA00004947"/>
    </source>
</evidence>
<dbReference type="PIRSF" id="PIRSF006005">
    <property type="entry name" value="GalT_BS"/>
    <property type="match status" value="1"/>
</dbReference>
<keyword evidence="5 10" id="KW-0963">Cytoplasm</keyword>
<comment type="caution">
    <text evidence="13">The sequence shown here is derived from an EMBL/GenBank/DDBJ whole genome shotgun (WGS) entry which is preliminary data.</text>
</comment>
<keyword evidence="9 10" id="KW-0119">Carbohydrate metabolism</keyword>
<keyword evidence="6 10" id="KW-0808">Transferase</keyword>
<feature type="domain" description="Galactose-1-phosphate uridyl transferase N-terminal" evidence="11">
    <location>
        <begin position="57"/>
        <end position="236"/>
    </location>
</feature>
<evidence type="ECO:0000256" key="6">
    <source>
        <dbReference type="ARBA" id="ARBA00022679"/>
    </source>
</evidence>
<dbReference type="InterPro" id="IPR005850">
    <property type="entry name" value="GalP_Utransf_C"/>
</dbReference>
<evidence type="ECO:0000256" key="4">
    <source>
        <dbReference type="ARBA" id="ARBA00008706"/>
    </source>
</evidence>
<evidence type="ECO:0000256" key="7">
    <source>
        <dbReference type="ARBA" id="ARBA00022695"/>
    </source>
</evidence>
<dbReference type="PANTHER" id="PTHR39191">
    <property type="entry name" value="GALACTOSE-1-PHOSPHATE URIDYLYLTRANSFERASE"/>
    <property type="match status" value="1"/>
</dbReference>
<evidence type="ECO:0000256" key="5">
    <source>
        <dbReference type="ARBA" id="ARBA00022490"/>
    </source>
</evidence>
<sequence>MNKNNAAMNLERLLNFAKEQNMIEELDVIPCRNSLMDLFKINEPYEGKLENESLESAVPILESLLDYAYEIGLLEENTTTYRDLLDAKIMGLLMPRQSEVAKDFYGTCKESGVTKATDNFYKMSIASNYIRMDRIKKNLYWEAYTNYGDLEITVNLSKPEKDPKEIAASKLVPQTNYPKCLLCIENVGFAGTINHPARQNHRVIPVTIGEEQWYLQYSPYVYYNEHCILFHERHVPMKISDKTFTRLLDFVEQFPHYFIGSNADLPIVGGSILSHEHYQGGRHVFPMEKAPIEIELRSEEYTGIKAGIVSWPLSVIRLSGKNKEMLKELSVNMLKAWREYSDEKLGILAFTKKDGVNIPHNTITPIARINASGDYEMDLVLRNNRTSEEHPDGIYHPHKELHHIKKENIGLIEVMGLAVLPARLNKELKLIEEVLCGNDKLYNEAVNMDSHELNKHAKWIEELVSKYGTKNTCENAEKYIQKEVGNKFLKVLLDAGVYKKDEAGANGFIGFMKTMGFKSI</sequence>
<reference evidence="13 14" key="1">
    <citation type="journal article" date="2024" name="Int. J. Syst. Evol. Microbiol.">
        <title>Clostridium omnivorum sp. nov., isolated from anoxic soil under the treatment of reductive soil disinfestation.</title>
        <authorList>
            <person name="Ueki A."/>
            <person name="Tonouchi A."/>
            <person name="Kaku N."/>
            <person name="Honma S."/>
            <person name="Ueki K."/>
        </authorList>
    </citation>
    <scope>NUCLEOTIDE SEQUENCE [LARGE SCALE GENOMIC DNA]</scope>
    <source>
        <strain evidence="13 14">E14</strain>
    </source>
</reference>
<comment type="similarity">
    <text evidence="4 10">Belongs to the galactose-1-phosphate uridylyltransferase type 2 family.</text>
</comment>
<feature type="domain" description="Galactose-1-phosphate uridyl transferase C-terminal" evidence="12">
    <location>
        <begin position="252"/>
        <end position="435"/>
    </location>
</feature>
<evidence type="ECO:0000256" key="1">
    <source>
        <dbReference type="ARBA" id="ARBA00001107"/>
    </source>
</evidence>
<name>A0ABQ5N7R4_9CLOT</name>
<evidence type="ECO:0000313" key="13">
    <source>
        <dbReference type="EMBL" id="GLC31272.1"/>
    </source>
</evidence>
<evidence type="ECO:0000259" key="11">
    <source>
        <dbReference type="Pfam" id="PF01087"/>
    </source>
</evidence>
<evidence type="ECO:0000259" key="12">
    <source>
        <dbReference type="Pfam" id="PF02744"/>
    </source>
</evidence>
<dbReference type="InterPro" id="IPR005849">
    <property type="entry name" value="GalP_Utransf_N"/>
</dbReference>
<comment type="catalytic activity">
    <reaction evidence="1 10">
        <text>alpha-D-galactose 1-phosphate + UDP-alpha-D-glucose = alpha-D-glucose 1-phosphate + UDP-alpha-D-galactose</text>
        <dbReference type="Rhea" id="RHEA:13989"/>
        <dbReference type="ChEBI" id="CHEBI:58336"/>
        <dbReference type="ChEBI" id="CHEBI:58601"/>
        <dbReference type="ChEBI" id="CHEBI:58885"/>
        <dbReference type="ChEBI" id="CHEBI:66914"/>
        <dbReference type="EC" id="2.7.7.12"/>
    </reaction>
</comment>
<dbReference type="Pfam" id="PF01087">
    <property type="entry name" value="GalP_UDP_transf"/>
    <property type="match status" value="1"/>
</dbReference>
<dbReference type="NCBIfam" id="NF003629">
    <property type="entry name" value="PRK05270.1-2"/>
    <property type="match status" value="1"/>
</dbReference>
<keyword evidence="14" id="KW-1185">Reference proteome</keyword>
<dbReference type="Pfam" id="PF02744">
    <property type="entry name" value="GalP_UDP_tr_C"/>
    <property type="match status" value="1"/>
</dbReference>
<dbReference type="PROSITE" id="PS01163">
    <property type="entry name" value="GAL_P_UDP_TRANSF_II"/>
    <property type="match status" value="1"/>
</dbReference>
<comment type="pathway">
    <text evidence="3 10">Carbohydrate metabolism; galactose metabolism.</text>
</comment>
<keyword evidence="8 10" id="KW-0299">Galactose metabolism</keyword>
<organism evidence="13 14">
    <name type="scientific">Clostridium omnivorum</name>
    <dbReference type="NCBI Taxonomy" id="1604902"/>
    <lineage>
        <taxon>Bacteria</taxon>
        <taxon>Bacillati</taxon>
        <taxon>Bacillota</taxon>
        <taxon>Clostridia</taxon>
        <taxon>Eubacteriales</taxon>
        <taxon>Clostridiaceae</taxon>
        <taxon>Clostridium</taxon>
    </lineage>
</organism>
<dbReference type="EMBL" id="BRXR01000001">
    <property type="protein sequence ID" value="GLC31272.1"/>
    <property type="molecule type" value="Genomic_DNA"/>
</dbReference>
<dbReference type="RefSeq" id="WP_264850553.1">
    <property type="nucleotide sequence ID" value="NZ_BRXR01000001.1"/>
</dbReference>
<dbReference type="InterPro" id="IPR000766">
    <property type="entry name" value="GalP_uridyl_Trfase_II"/>
</dbReference>
<comment type="subcellular location">
    <subcellularLocation>
        <location evidence="2 10">Cytoplasm</location>
    </subcellularLocation>
</comment>
<dbReference type="InterPro" id="IPR023425">
    <property type="entry name" value="GalP_uridyl_Trfase_II_CS"/>
</dbReference>
<dbReference type="GO" id="GO:0016779">
    <property type="term" value="F:nucleotidyltransferase activity"/>
    <property type="evidence" value="ECO:0007669"/>
    <property type="project" value="UniProtKB-KW"/>
</dbReference>
<gene>
    <name evidence="10 13" type="primary">galT</name>
    <name evidence="13" type="ORF">bsdE14_26820</name>
</gene>
<evidence type="ECO:0000256" key="10">
    <source>
        <dbReference type="HAMAP-Rule" id="MF_00571"/>
    </source>
</evidence>
<keyword evidence="7 10" id="KW-0548">Nucleotidyltransferase</keyword>
<evidence type="ECO:0000256" key="2">
    <source>
        <dbReference type="ARBA" id="ARBA00004496"/>
    </source>
</evidence>
<proteinExistence type="inferred from homology"/>
<dbReference type="EC" id="2.7.7.12" evidence="10"/>